<comment type="caution">
    <text evidence="1">The sequence shown here is derived from an EMBL/GenBank/DDBJ whole genome shotgun (WGS) entry which is preliminary data.</text>
</comment>
<keyword evidence="2" id="KW-1185">Reference proteome</keyword>
<gene>
    <name evidence="1" type="ORF">BGC07_15875</name>
</gene>
<dbReference type="EMBL" id="MDTU01000002">
    <property type="protein sequence ID" value="ODN41581.1"/>
    <property type="molecule type" value="Genomic_DNA"/>
</dbReference>
<protein>
    <submittedName>
        <fullName evidence="1">Uncharacterized protein</fullName>
    </submittedName>
</protein>
<evidence type="ECO:0000313" key="2">
    <source>
        <dbReference type="Proteomes" id="UP000094329"/>
    </source>
</evidence>
<name>A0ABX2ZY83_9GAMM</name>
<dbReference type="RefSeq" id="WP_069314045.1">
    <property type="nucleotide sequence ID" value="NZ_MDTU01000002.1"/>
</dbReference>
<sequence length="128" mass="14666">MIAKDGKFRVSLYKALLFVAVADAIKSGSLNLIYSNKYRSLDEYLILKADWEANRDEYLRRAQLENFSSCEVTLKTLDQSLDVGYERLNENFQSGENPYLTVRPNGRLHVSTPKQEEVECLSLGTFFS</sequence>
<dbReference type="Proteomes" id="UP000094329">
    <property type="component" value="Unassembled WGS sequence"/>
</dbReference>
<organism evidence="1 2">
    <name type="scientific">Piscirickettsia litoralis</name>
    <dbReference type="NCBI Taxonomy" id="1891921"/>
    <lineage>
        <taxon>Bacteria</taxon>
        <taxon>Pseudomonadati</taxon>
        <taxon>Pseudomonadota</taxon>
        <taxon>Gammaproteobacteria</taxon>
        <taxon>Thiotrichales</taxon>
        <taxon>Piscirickettsiaceae</taxon>
        <taxon>Piscirickettsia</taxon>
    </lineage>
</organism>
<evidence type="ECO:0000313" key="1">
    <source>
        <dbReference type="EMBL" id="ODN41581.1"/>
    </source>
</evidence>
<reference evidence="1 2" key="1">
    <citation type="submission" date="2016-08" db="EMBL/GenBank/DDBJ databases">
        <title>Draft genome sequence of Candidatus Piscirickettsia litoralis, from seawater.</title>
        <authorList>
            <person name="Wan X."/>
            <person name="Lee A.J."/>
            <person name="Hou S."/>
            <person name="Donachie S.P."/>
        </authorList>
    </citation>
    <scope>NUCLEOTIDE SEQUENCE [LARGE SCALE GENOMIC DNA]</scope>
    <source>
        <strain evidence="1 2">Y2</strain>
    </source>
</reference>
<proteinExistence type="predicted"/>
<accession>A0ABX2ZY83</accession>